<evidence type="ECO:0000256" key="2">
    <source>
        <dbReference type="ARBA" id="ARBA00009533"/>
    </source>
</evidence>
<keyword evidence="5" id="KW-0456">Lyase</keyword>
<comment type="caution">
    <text evidence="8">The sequence shown here is derived from an EMBL/GenBank/DDBJ whole genome shotgun (WGS) entry which is preliminary data.</text>
</comment>
<evidence type="ECO:0000313" key="8">
    <source>
        <dbReference type="EMBL" id="KAK4490200.1"/>
    </source>
</evidence>
<keyword evidence="4" id="KW-0663">Pyridoxal phosphate</keyword>
<evidence type="ECO:0000256" key="5">
    <source>
        <dbReference type="ARBA" id="ARBA00023239"/>
    </source>
</evidence>
<dbReference type="PANTHER" id="PTHR46101:SF2">
    <property type="entry name" value="SERINE DECARBOXYLASE"/>
    <property type="match status" value="1"/>
</dbReference>
<protein>
    <recommendedName>
        <fullName evidence="10">Protein FAR1-RELATED SEQUENCE</fullName>
    </recommendedName>
</protein>
<evidence type="ECO:0000259" key="7">
    <source>
        <dbReference type="Pfam" id="PF10551"/>
    </source>
</evidence>
<evidence type="ECO:0008006" key="10">
    <source>
        <dbReference type="Google" id="ProtNLM"/>
    </source>
</evidence>
<feature type="domain" description="MULE transposase" evidence="7">
    <location>
        <begin position="298"/>
        <end position="392"/>
    </location>
</feature>
<dbReference type="InterPro" id="IPR021115">
    <property type="entry name" value="Pyridoxal-P_BS"/>
</dbReference>
<evidence type="ECO:0000259" key="6">
    <source>
        <dbReference type="Pfam" id="PF03101"/>
    </source>
</evidence>
<keyword evidence="3" id="KW-0210">Decarboxylase</keyword>
<organism evidence="8 9">
    <name type="scientific">Penstemon davidsonii</name>
    <dbReference type="NCBI Taxonomy" id="160366"/>
    <lineage>
        <taxon>Eukaryota</taxon>
        <taxon>Viridiplantae</taxon>
        <taxon>Streptophyta</taxon>
        <taxon>Embryophyta</taxon>
        <taxon>Tracheophyta</taxon>
        <taxon>Spermatophyta</taxon>
        <taxon>Magnoliopsida</taxon>
        <taxon>eudicotyledons</taxon>
        <taxon>Gunneridae</taxon>
        <taxon>Pentapetalae</taxon>
        <taxon>asterids</taxon>
        <taxon>lamiids</taxon>
        <taxon>Lamiales</taxon>
        <taxon>Plantaginaceae</taxon>
        <taxon>Cheloneae</taxon>
        <taxon>Penstemon</taxon>
    </lineage>
</organism>
<dbReference type="PROSITE" id="PS00392">
    <property type="entry name" value="DDC_GAD_HDC_YDC"/>
    <property type="match status" value="1"/>
</dbReference>
<dbReference type="Pfam" id="PF10551">
    <property type="entry name" value="MULE"/>
    <property type="match status" value="1"/>
</dbReference>
<dbReference type="Gene3D" id="3.90.1150.10">
    <property type="entry name" value="Aspartate Aminotransferase, domain 1"/>
    <property type="match status" value="1"/>
</dbReference>
<accession>A0ABR0DLW4</accession>
<dbReference type="Pfam" id="PF03101">
    <property type="entry name" value="FAR1"/>
    <property type="match status" value="1"/>
</dbReference>
<evidence type="ECO:0000256" key="1">
    <source>
        <dbReference type="ARBA" id="ARBA00001933"/>
    </source>
</evidence>
<comment type="cofactor">
    <cofactor evidence="1">
        <name>pyridoxal 5'-phosphate</name>
        <dbReference type="ChEBI" id="CHEBI:597326"/>
    </cofactor>
</comment>
<name>A0ABR0DLW4_9LAMI</name>
<dbReference type="Pfam" id="PF00282">
    <property type="entry name" value="Pyridoxal_deC"/>
    <property type="match status" value="1"/>
</dbReference>
<dbReference type="InterPro" id="IPR002129">
    <property type="entry name" value="PyrdxlP-dep_de-COase"/>
</dbReference>
<dbReference type="PANTHER" id="PTHR46101">
    <property type="match status" value="1"/>
</dbReference>
<gene>
    <name evidence="8" type="ORF">RD792_000857</name>
</gene>
<dbReference type="InterPro" id="IPR018289">
    <property type="entry name" value="MULE_transposase_dom"/>
</dbReference>
<reference evidence="8 9" key="1">
    <citation type="journal article" date="2023" name="bioRxiv">
        <title>Genome report: Whole genome sequence and annotation of Penstemon davidsonii.</title>
        <authorList>
            <person name="Ostevik K.L."/>
            <person name="Alabady M."/>
            <person name="Zhang M."/>
            <person name="Rausher M.D."/>
        </authorList>
    </citation>
    <scope>NUCLEOTIDE SEQUENCE [LARGE SCALE GENOMIC DNA]</scope>
    <source>
        <strain evidence="8">DNT005</strain>
        <tissue evidence="8">Whole leaf</tissue>
    </source>
</reference>
<comment type="similarity">
    <text evidence="2">Belongs to the group II decarboxylase family.</text>
</comment>
<proteinExistence type="inferred from homology"/>
<dbReference type="EMBL" id="JAYDYQ010001087">
    <property type="protein sequence ID" value="KAK4490200.1"/>
    <property type="molecule type" value="Genomic_DNA"/>
</dbReference>
<dbReference type="SUPFAM" id="SSF53383">
    <property type="entry name" value="PLP-dependent transferases"/>
    <property type="match status" value="1"/>
</dbReference>
<dbReference type="InterPro" id="IPR004330">
    <property type="entry name" value="FAR1_DNA_bnd_dom"/>
</dbReference>
<dbReference type="InterPro" id="IPR015422">
    <property type="entry name" value="PyrdxlP-dep_Trfase_small"/>
</dbReference>
<dbReference type="InterPro" id="IPR051151">
    <property type="entry name" value="Group_II_Decarboxylase"/>
</dbReference>
<dbReference type="InterPro" id="IPR015421">
    <property type="entry name" value="PyrdxlP-dep_Trfase_major"/>
</dbReference>
<evidence type="ECO:0000256" key="4">
    <source>
        <dbReference type="ARBA" id="ARBA00022898"/>
    </source>
</evidence>
<feature type="domain" description="FAR1" evidence="6">
    <location>
        <begin position="83"/>
        <end position="176"/>
    </location>
</feature>
<keyword evidence="9" id="KW-1185">Reference proteome</keyword>
<dbReference type="NCBIfam" id="NF002748">
    <property type="entry name" value="PRK02769.1"/>
    <property type="match status" value="1"/>
</dbReference>
<evidence type="ECO:0000313" key="9">
    <source>
        <dbReference type="Proteomes" id="UP001291926"/>
    </source>
</evidence>
<dbReference type="Proteomes" id="UP001291926">
    <property type="component" value="Unassembled WGS sequence"/>
</dbReference>
<dbReference type="Gene3D" id="3.40.640.10">
    <property type="entry name" value="Type I PLP-dependent aspartate aminotransferase-like (Major domain)"/>
    <property type="match status" value="1"/>
</dbReference>
<sequence>MVMNMITTLSNEREPCRRLDFDNEDNLPVSNEVDVVDMNNENDFHDFMDTRPSESIDEIHARISKELIPRIDMEFETEDDAHKFYLSYAKAVGFGVRLSKAHKDTKTGKNLDRIFCCSRQGERRPDTRDISVISHRSLTRCNCSAEMKINCRQSNTNQAGNYRIVRFVAEHNHDCVTPSKTHLIRSHRRMSDAHKAEVDIAISCGIAQRETMELLAKQVGGPEYLGFISDDCKNYLRSKRANKMRLGDTGGVLQYLQRKQAEDPNFLYAIQLDEDDLITNIFWADAKMRSDYSHFGDVVCFDTTYRKHKDGRPIALFVGVNNHKQTTVFGAALLYDETAVTFAWLFDTFAATMTGKKPQTILTDQDKAMSKALAARWPETYHRLCVWHINQNAAIHLSNVFAQYKDFAKEFSSCIYDYEFEDEFIDAWDNMIETYGLQNNEWLKGLFQIKEKWALVYGRETFCAYMCTTQRSESMNSVIKKYISYKNELVEFFEHFERLLNDRRYKESRADLYTSQSVPSLSFPVQISKHAAMIYTPKILELFQVEVCLSHDCDVEVCSENDTKVEFKVTYHGKHHHHYVTYDSADASVSCSCKRAAESQKAYGIAKLGLQKLLEQVEESFEYDEVQELKSDTVDANVFISNSGNGCNQVRGIKAKGKITYKTSKRPKGGLEKATKRKKSTIKVPVSNSQALLEEEGPLYQGSESMPITISSNIDQDMPVQASQYLEALKYKNATHAMSYTESLGLLNEIACSQESQLQNAMSKDRAEDSVVAAYSGANFSQNSSWDAFKVIGLVEGTSHYKVADSGSNPCWESSSSLGRLFRRSYIHQHSYSIKPAKVMVGSVFESEATMSFNGSLANGKSVELLMAADEESFDPTAVVAEPVPEVVEANQVIVEKNEKREIVMGRNVHTTCLEVTEPDADDESTGDKDAYMASVLARYRKTLLERTKHHLGYPYNLDFDYGALGQLQHFSINNLGDPFIESNYGVHSRQFEVGVLDWFARLWEIEKSDYWGYITNCGTEGNLHGILVGREVFPDGILYASKESHYSVFKAARMYRMECVKVATLVTGEIDCTDFKAKLLLNKDKPAILNVNIGTTVKGAVDDLDLVIQTLEECGFSHDRFYIHCDGALFGLMMPFVKRAPKVTFKKPIGSVSVSGHKFVGCPMPCGVQLTRLKHINALSSNVEYLASRDATIMGSRNGHAPIFLWYTLNRKGYKGFQKEVQKCLRNAHYLKDCLRGAGISAMLNELSSTVVFERPRDEEFVRRWQLACEGNMAHIVVMPNVTIEKLDYFLNELIQGRAIWYKDDKNQPPCLAADLGRENCSCALHK</sequence>
<evidence type="ECO:0000256" key="3">
    <source>
        <dbReference type="ARBA" id="ARBA00022793"/>
    </source>
</evidence>
<dbReference type="InterPro" id="IPR015424">
    <property type="entry name" value="PyrdxlP-dep_Trfase"/>
</dbReference>